<feature type="chain" id="PRO_5037702363" evidence="1">
    <location>
        <begin position="24"/>
        <end position="214"/>
    </location>
</feature>
<evidence type="ECO:0000256" key="1">
    <source>
        <dbReference type="SAM" id="SignalP"/>
    </source>
</evidence>
<reference evidence="3" key="1">
    <citation type="submission" date="2022-11" db="UniProtKB">
        <authorList>
            <consortium name="WormBaseParasite"/>
        </authorList>
    </citation>
    <scope>IDENTIFICATION</scope>
</reference>
<name>A0A914HPA5_GLORO</name>
<keyword evidence="1" id="KW-0732">Signal</keyword>
<dbReference type="WBParaSite" id="Gr19_v10_g3159.t1">
    <property type="protein sequence ID" value="Gr19_v10_g3159.t1"/>
    <property type="gene ID" value="Gr19_v10_g3159"/>
</dbReference>
<feature type="signal peptide" evidence="1">
    <location>
        <begin position="1"/>
        <end position="23"/>
    </location>
</feature>
<dbReference type="Proteomes" id="UP000887572">
    <property type="component" value="Unplaced"/>
</dbReference>
<sequence>MEEFWILILVLFFGTNSLDKAESVQLEETPHKIIDEIFGEGWWDNEKDEEWNKLTLEQNALHQIDLQNTQIGQIEHNSTYHSGQIEPNSTDQLRQMTTDKNIDENAQKHKTVGKELSLNYRTIYKWKSELGQTIPNHMYGHSEQKELMKCYYELKDQNPKISDGDIAKMLKIGKNTLFRWKSQFKRHQLHPNSVEENVTANVQEIENSNRGSFK</sequence>
<evidence type="ECO:0000313" key="2">
    <source>
        <dbReference type="Proteomes" id="UP000887572"/>
    </source>
</evidence>
<evidence type="ECO:0000313" key="3">
    <source>
        <dbReference type="WBParaSite" id="Gr19_v10_g3159.t1"/>
    </source>
</evidence>
<proteinExistence type="predicted"/>
<dbReference type="AlphaFoldDB" id="A0A914HPA5"/>
<protein>
    <submittedName>
        <fullName evidence="3">Uncharacterized protein</fullName>
    </submittedName>
</protein>
<organism evidence="2 3">
    <name type="scientific">Globodera rostochiensis</name>
    <name type="common">Golden nematode worm</name>
    <name type="synonym">Heterodera rostochiensis</name>
    <dbReference type="NCBI Taxonomy" id="31243"/>
    <lineage>
        <taxon>Eukaryota</taxon>
        <taxon>Metazoa</taxon>
        <taxon>Ecdysozoa</taxon>
        <taxon>Nematoda</taxon>
        <taxon>Chromadorea</taxon>
        <taxon>Rhabditida</taxon>
        <taxon>Tylenchina</taxon>
        <taxon>Tylenchomorpha</taxon>
        <taxon>Tylenchoidea</taxon>
        <taxon>Heteroderidae</taxon>
        <taxon>Heteroderinae</taxon>
        <taxon>Globodera</taxon>
    </lineage>
</organism>
<accession>A0A914HPA5</accession>
<keyword evidence="2" id="KW-1185">Reference proteome</keyword>